<proteinExistence type="predicted"/>
<reference evidence="1" key="2">
    <citation type="journal article" date="2015" name="Data Brief">
        <title>Shoot transcriptome of the giant reed, Arundo donax.</title>
        <authorList>
            <person name="Barrero R.A."/>
            <person name="Guerrero F.D."/>
            <person name="Moolhuijzen P."/>
            <person name="Goolsby J.A."/>
            <person name="Tidwell J."/>
            <person name="Bellgard S.E."/>
            <person name="Bellgard M.I."/>
        </authorList>
    </citation>
    <scope>NUCLEOTIDE SEQUENCE</scope>
    <source>
        <tissue evidence="1">Shoot tissue taken approximately 20 cm above the soil surface</tissue>
    </source>
</reference>
<dbReference type="EMBL" id="GBRH01182755">
    <property type="protein sequence ID" value="JAE15141.1"/>
    <property type="molecule type" value="Transcribed_RNA"/>
</dbReference>
<accession>A0A0A9FXX2</accession>
<dbReference type="AlphaFoldDB" id="A0A0A9FXX2"/>
<organism evidence="1">
    <name type="scientific">Arundo donax</name>
    <name type="common">Giant reed</name>
    <name type="synonym">Donax arundinaceus</name>
    <dbReference type="NCBI Taxonomy" id="35708"/>
    <lineage>
        <taxon>Eukaryota</taxon>
        <taxon>Viridiplantae</taxon>
        <taxon>Streptophyta</taxon>
        <taxon>Embryophyta</taxon>
        <taxon>Tracheophyta</taxon>
        <taxon>Spermatophyta</taxon>
        <taxon>Magnoliopsida</taxon>
        <taxon>Liliopsida</taxon>
        <taxon>Poales</taxon>
        <taxon>Poaceae</taxon>
        <taxon>PACMAD clade</taxon>
        <taxon>Arundinoideae</taxon>
        <taxon>Arundineae</taxon>
        <taxon>Arundo</taxon>
    </lineage>
</organism>
<reference evidence="1" key="1">
    <citation type="submission" date="2014-09" db="EMBL/GenBank/DDBJ databases">
        <authorList>
            <person name="Magalhaes I.L.F."/>
            <person name="Oliveira U."/>
            <person name="Santos F.R."/>
            <person name="Vidigal T.H.D.A."/>
            <person name="Brescovit A.D."/>
            <person name="Santos A.J."/>
        </authorList>
    </citation>
    <scope>NUCLEOTIDE SEQUENCE</scope>
    <source>
        <tissue evidence="1">Shoot tissue taken approximately 20 cm above the soil surface</tissue>
    </source>
</reference>
<evidence type="ECO:0000313" key="1">
    <source>
        <dbReference type="EMBL" id="JAE15141.1"/>
    </source>
</evidence>
<protein>
    <submittedName>
        <fullName evidence="1">Uncharacterized protein</fullName>
    </submittedName>
</protein>
<sequence length="29" mass="3305">MVSRCSFPHFPCITTLTRTVQYQLGSYPA</sequence>
<name>A0A0A9FXX2_ARUDO</name>